<dbReference type="STRING" id="1093900.A0A507BAJ9"/>
<feature type="compositionally biased region" description="Basic and acidic residues" evidence="1">
    <location>
        <begin position="742"/>
        <end position="753"/>
    </location>
</feature>
<dbReference type="AlphaFoldDB" id="A0A507BAJ9"/>
<feature type="compositionally biased region" description="Gly residues" evidence="1">
    <location>
        <begin position="799"/>
        <end position="810"/>
    </location>
</feature>
<feature type="compositionally biased region" description="Acidic residues" evidence="1">
    <location>
        <begin position="127"/>
        <end position="140"/>
    </location>
</feature>
<name>A0A507BAJ9_9PEZI</name>
<feature type="compositionally biased region" description="Polar residues" evidence="1">
    <location>
        <begin position="524"/>
        <end position="533"/>
    </location>
</feature>
<dbReference type="GeneID" id="41973199"/>
<feature type="compositionally biased region" description="Basic and acidic residues" evidence="1">
    <location>
        <begin position="484"/>
        <end position="509"/>
    </location>
</feature>
<sequence length="834" mass="89958">MGNAPPASIKPGMADSLALLPEAGVRELAALLCLPQEHIEPCLKGRKRQASNKTVPLPLSPQTQTVFSSGGPPSTYPPSSPATTNTHTHDHHAVRRIRPSAEWLASQRRALHPPDIDVSSSFHPESDGEDSDDEETEYDGEAVSSTAAPPSSSASGDSTAHVRRPGGLRGLRMSFLEGARRALLGYQPVKLCGAHGRLNPRLVRDVFVALSLEATLRADGVRAHYDDRAGFGYRSGSKARVVAAPPYRRPPPSGGESDEGEDEDEDEEDVEDTGEWAGVASRAVRDWGDRLMGLASLWCEPRAFDKAAGRVFPAAWRCGRLESGCMACMIAVVGGRRDALVDLRAGMLARRREGGGGGRGGGRLLLLPLVEAWIDGYDAACTAAAATVVVGTGGEEEEVEEEEVDAAVAARSESAWLAGEIRIVRDYQKAVKARNGPPVVKTIPVRTREGFRVPMARRGRRRRGDERRVGFAGGDGGDGVDTAGEDRRSFVRRRPEEEGGRREYLRPVEHQYGSPRRHHPQRVRQWSTTTATTLAEYKVRSWNTSQGQDEGSDDEEQDVGTPVQAEEIARRATIFAELEEQAERQEYEHEGRHVRRSATRPGTTATTMPLPHRTTQVSSPTPSRSTRRSSSKTDHGTWTSAVSPTVFQYEVPPSVLLPYQVPATPPPPSSSSPAQKEPPASTPAMASSVYSNDWPAMPHAPPAPSTVLSPILASPRTPRTGAAASGSRPLTTPPRAPRMARRFHDVEAMERVDVMPSPTPLRKRHLAQRDIPVAEGEWDRSTVLPEDSISCVLGRRHAGGGGGRGGGAGGGKRHKKGKHPSGKHSSGKHSSGKK</sequence>
<feature type="compositionally biased region" description="Low complexity" evidence="1">
    <location>
        <begin position="141"/>
        <end position="159"/>
    </location>
</feature>
<feature type="compositionally biased region" description="Polar residues" evidence="1">
    <location>
        <begin position="600"/>
        <end position="617"/>
    </location>
</feature>
<feature type="compositionally biased region" description="Acidic residues" evidence="1">
    <location>
        <begin position="256"/>
        <end position="274"/>
    </location>
</feature>
<feature type="region of interest" description="Disordered" evidence="1">
    <location>
        <begin position="113"/>
        <end position="165"/>
    </location>
</feature>
<reference evidence="2 3" key="1">
    <citation type="submission" date="2019-06" db="EMBL/GenBank/DDBJ databases">
        <title>Draft genome sequence of the filamentous fungus Phialemoniopsis curvata isolated from diesel fuel.</title>
        <authorList>
            <person name="Varaljay V.A."/>
            <person name="Lyon W.J."/>
            <person name="Crouch A.L."/>
            <person name="Drake C.E."/>
            <person name="Hollomon J.M."/>
            <person name="Nadeau L.J."/>
            <person name="Nunn H.S."/>
            <person name="Stevenson B.S."/>
            <person name="Bojanowski C.L."/>
            <person name="Crookes-Goodson W.J."/>
        </authorList>
    </citation>
    <scope>NUCLEOTIDE SEQUENCE [LARGE SCALE GENOMIC DNA]</scope>
    <source>
        <strain evidence="2 3">D216</strain>
    </source>
</reference>
<protein>
    <submittedName>
        <fullName evidence="2">Uncharacterized protein</fullName>
    </submittedName>
</protein>
<evidence type="ECO:0000256" key="1">
    <source>
        <dbReference type="SAM" id="MobiDB-lite"/>
    </source>
</evidence>
<evidence type="ECO:0000313" key="3">
    <source>
        <dbReference type="Proteomes" id="UP000319257"/>
    </source>
</evidence>
<dbReference type="EMBL" id="SKBQ01000031">
    <property type="protein sequence ID" value="TPX13808.1"/>
    <property type="molecule type" value="Genomic_DNA"/>
</dbReference>
<feature type="region of interest" description="Disordered" evidence="1">
    <location>
        <begin position="581"/>
        <end position="644"/>
    </location>
</feature>
<evidence type="ECO:0000313" key="2">
    <source>
        <dbReference type="EMBL" id="TPX13808.1"/>
    </source>
</evidence>
<dbReference type="OrthoDB" id="3786931at2759"/>
<feature type="region of interest" description="Disordered" evidence="1">
    <location>
        <begin position="793"/>
        <end position="834"/>
    </location>
</feature>
<feature type="region of interest" description="Disordered" evidence="1">
    <location>
        <begin position="454"/>
        <end position="561"/>
    </location>
</feature>
<dbReference type="InParanoid" id="A0A507BAJ9"/>
<gene>
    <name evidence="2" type="ORF">E0L32_005752</name>
</gene>
<dbReference type="RefSeq" id="XP_030995519.1">
    <property type="nucleotide sequence ID" value="XM_031140308.1"/>
</dbReference>
<feature type="region of interest" description="Disordered" evidence="1">
    <location>
        <begin position="51"/>
        <end position="93"/>
    </location>
</feature>
<proteinExistence type="predicted"/>
<accession>A0A507BAJ9</accession>
<comment type="caution">
    <text evidence="2">The sequence shown here is derived from an EMBL/GenBank/DDBJ whole genome shotgun (WGS) entry which is preliminary data.</text>
</comment>
<feature type="region of interest" description="Disordered" evidence="1">
    <location>
        <begin position="657"/>
        <end position="779"/>
    </location>
</feature>
<keyword evidence="3" id="KW-1185">Reference proteome</keyword>
<feature type="compositionally biased region" description="Basic residues" evidence="1">
    <location>
        <begin position="811"/>
        <end position="834"/>
    </location>
</feature>
<organism evidence="2 3">
    <name type="scientific">Thyridium curvatum</name>
    <dbReference type="NCBI Taxonomy" id="1093900"/>
    <lineage>
        <taxon>Eukaryota</taxon>
        <taxon>Fungi</taxon>
        <taxon>Dikarya</taxon>
        <taxon>Ascomycota</taxon>
        <taxon>Pezizomycotina</taxon>
        <taxon>Sordariomycetes</taxon>
        <taxon>Sordariomycetidae</taxon>
        <taxon>Thyridiales</taxon>
        <taxon>Thyridiaceae</taxon>
        <taxon>Thyridium</taxon>
    </lineage>
</organism>
<feature type="compositionally biased region" description="Basic and acidic residues" evidence="1">
    <location>
        <begin position="581"/>
        <end position="591"/>
    </location>
</feature>
<dbReference type="Proteomes" id="UP000319257">
    <property type="component" value="Unassembled WGS sequence"/>
</dbReference>
<feature type="region of interest" description="Disordered" evidence="1">
    <location>
        <begin position="242"/>
        <end position="275"/>
    </location>
</feature>